<keyword evidence="11" id="KW-1185">Reference proteome</keyword>
<dbReference type="EMBL" id="CAJOBA010000179">
    <property type="protein sequence ID" value="CAF3511281.1"/>
    <property type="molecule type" value="Genomic_DNA"/>
</dbReference>
<feature type="transmembrane region" description="Helical" evidence="5">
    <location>
        <begin position="269"/>
        <end position="290"/>
    </location>
</feature>
<reference evidence="8" key="1">
    <citation type="submission" date="2021-02" db="EMBL/GenBank/DDBJ databases">
        <authorList>
            <person name="Nowell W R."/>
        </authorList>
    </citation>
    <scope>NUCLEOTIDE SEQUENCE</scope>
</reference>
<gene>
    <name evidence="8" type="ORF">GPM918_LOCUS35967</name>
    <name evidence="7" type="ORF">OVA965_LOCUS1063</name>
    <name evidence="10" type="ORF">SRO942_LOCUS36694</name>
    <name evidence="9" type="ORF">TMI583_LOCUS1064</name>
</gene>
<keyword evidence="3 5" id="KW-1133">Transmembrane helix</keyword>
<organism evidence="8 11">
    <name type="scientific">Didymodactylos carnosus</name>
    <dbReference type="NCBI Taxonomy" id="1234261"/>
    <lineage>
        <taxon>Eukaryota</taxon>
        <taxon>Metazoa</taxon>
        <taxon>Spiralia</taxon>
        <taxon>Gnathifera</taxon>
        <taxon>Rotifera</taxon>
        <taxon>Eurotatoria</taxon>
        <taxon>Bdelloidea</taxon>
        <taxon>Philodinida</taxon>
        <taxon>Philodinidae</taxon>
        <taxon>Didymodactylos</taxon>
    </lineage>
</organism>
<feature type="transmembrane region" description="Helical" evidence="5">
    <location>
        <begin position="120"/>
        <end position="141"/>
    </location>
</feature>
<protein>
    <recommendedName>
        <fullName evidence="6">Sugar phosphate transporter domain-containing protein</fullName>
    </recommendedName>
</protein>
<dbReference type="EMBL" id="CAJNOQ010021305">
    <property type="protein sequence ID" value="CAF1484137.1"/>
    <property type="molecule type" value="Genomic_DNA"/>
</dbReference>
<dbReference type="EMBL" id="CAJNOK010000179">
    <property type="protein sequence ID" value="CAF0734775.1"/>
    <property type="molecule type" value="Genomic_DNA"/>
</dbReference>
<dbReference type="AlphaFoldDB" id="A0A815S1C0"/>
<feature type="transmembrane region" description="Helical" evidence="5">
    <location>
        <begin position="34"/>
        <end position="54"/>
    </location>
</feature>
<accession>A0A815S1C0</accession>
<feature type="domain" description="Sugar phosphate transporter" evidence="6">
    <location>
        <begin position="12"/>
        <end position="288"/>
    </location>
</feature>
<dbReference type="OrthoDB" id="417037at2759"/>
<dbReference type="InterPro" id="IPR004853">
    <property type="entry name" value="Sugar_P_trans_dom"/>
</dbReference>
<dbReference type="InterPro" id="IPR050186">
    <property type="entry name" value="TPT_transporter"/>
</dbReference>
<comment type="caution">
    <text evidence="8">The sequence shown here is derived from an EMBL/GenBank/DDBJ whole genome shotgun (WGS) entry which is preliminary data.</text>
</comment>
<keyword evidence="4 5" id="KW-0472">Membrane</keyword>
<dbReference type="Proteomes" id="UP000682733">
    <property type="component" value="Unassembled WGS sequence"/>
</dbReference>
<dbReference type="GO" id="GO:0016020">
    <property type="term" value="C:membrane"/>
    <property type="evidence" value="ECO:0007669"/>
    <property type="project" value="UniProtKB-SubCell"/>
</dbReference>
<feature type="transmembrane region" description="Helical" evidence="5">
    <location>
        <begin position="6"/>
        <end position="25"/>
    </location>
</feature>
<evidence type="ECO:0000256" key="5">
    <source>
        <dbReference type="SAM" id="Phobius"/>
    </source>
</evidence>
<evidence type="ECO:0000313" key="11">
    <source>
        <dbReference type="Proteomes" id="UP000663829"/>
    </source>
</evidence>
<sequence>MLHLPSMLVYGLLSFSMAFLNKALFEVTGFKNSFFVILIQLAFLLVSFYVFKILNLVKLPPLTYLECKNFILPSLMYSLTTALSLKALIGLNVAVYVVVKRCTPAFTFILAAFVLKKQKFSLTLGLSVCAITTGAIITSAGDLKFDLISYIIGGLSVLAHALYLLLIQRCGEDKSSVDVLYINSVLSLPFIFILTLFSNEWTSVKNYNGYTTWTFWLFFLFSTMGGNLLNYSTFWCTMKNSALTTSVVGVLKSILQILFGIFTFERLDLNIYTIGGITLSLIGGTMFSYAEYHAKVNRNKRTPASMNNEISTQENNQQHQVDLENSADDNEKFVYIRKIHN</sequence>
<dbReference type="Pfam" id="PF03151">
    <property type="entry name" value="TPT"/>
    <property type="match status" value="1"/>
</dbReference>
<evidence type="ECO:0000256" key="1">
    <source>
        <dbReference type="ARBA" id="ARBA00004141"/>
    </source>
</evidence>
<dbReference type="Proteomes" id="UP000677228">
    <property type="component" value="Unassembled WGS sequence"/>
</dbReference>
<proteinExistence type="predicted"/>
<comment type="subcellular location">
    <subcellularLocation>
        <location evidence="1">Membrane</location>
        <topology evidence="1">Multi-pass membrane protein</topology>
    </subcellularLocation>
</comment>
<evidence type="ECO:0000313" key="7">
    <source>
        <dbReference type="EMBL" id="CAF0734775.1"/>
    </source>
</evidence>
<dbReference type="EMBL" id="CAJOBC010086791">
    <property type="protein sequence ID" value="CAF4348527.1"/>
    <property type="molecule type" value="Genomic_DNA"/>
</dbReference>
<evidence type="ECO:0000256" key="4">
    <source>
        <dbReference type="ARBA" id="ARBA00023136"/>
    </source>
</evidence>
<evidence type="ECO:0000313" key="8">
    <source>
        <dbReference type="EMBL" id="CAF1484137.1"/>
    </source>
</evidence>
<evidence type="ECO:0000313" key="9">
    <source>
        <dbReference type="EMBL" id="CAF3511281.1"/>
    </source>
</evidence>
<feature type="transmembrane region" description="Helical" evidence="5">
    <location>
        <begin position="241"/>
        <end position="263"/>
    </location>
</feature>
<evidence type="ECO:0000256" key="2">
    <source>
        <dbReference type="ARBA" id="ARBA00022692"/>
    </source>
</evidence>
<evidence type="ECO:0000259" key="6">
    <source>
        <dbReference type="Pfam" id="PF03151"/>
    </source>
</evidence>
<dbReference type="PANTHER" id="PTHR11132">
    <property type="entry name" value="SOLUTE CARRIER FAMILY 35"/>
    <property type="match status" value="1"/>
</dbReference>
<evidence type="ECO:0000313" key="10">
    <source>
        <dbReference type="EMBL" id="CAF4348527.1"/>
    </source>
</evidence>
<feature type="transmembrane region" description="Helical" evidence="5">
    <location>
        <begin position="147"/>
        <end position="167"/>
    </location>
</feature>
<feature type="transmembrane region" description="Helical" evidence="5">
    <location>
        <begin position="179"/>
        <end position="198"/>
    </location>
</feature>
<feature type="transmembrane region" description="Helical" evidence="5">
    <location>
        <begin position="210"/>
        <end position="229"/>
    </location>
</feature>
<name>A0A815S1C0_9BILA</name>
<evidence type="ECO:0000256" key="3">
    <source>
        <dbReference type="ARBA" id="ARBA00022989"/>
    </source>
</evidence>
<dbReference type="Proteomes" id="UP000663829">
    <property type="component" value="Unassembled WGS sequence"/>
</dbReference>
<feature type="transmembrane region" description="Helical" evidence="5">
    <location>
        <begin position="74"/>
        <end position="99"/>
    </location>
</feature>
<keyword evidence="2 5" id="KW-0812">Transmembrane</keyword>
<dbReference type="Proteomes" id="UP000681722">
    <property type="component" value="Unassembled WGS sequence"/>
</dbReference>